<dbReference type="Gene3D" id="6.10.340.10">
    <property type="match status" value="1"/>
</dbReference>
<feature type="transmembrane region" description="Helical" evidence="3">
    <location>
        <begin position="261"/>
        <end position="281"/>
    </location>
</feature>
<dbReference type="Pfam" id="PF00672">
    <property type="entry name" value="HAMP"/>
    <property type="match status" value="1"/>
</dbReference>
<dbReference type="InterPro" id="IPR003660">
    <property type="entry name" value="HAMP_dom"/>
</dbReference>
<feature type="domain" description="HAMP" evidence="4">
    <location>
        <begin position="283"/>
        <end position="335"/>
    </location>
</feature>
<proteinExistence type="predicted"/>
<dbReference type="SMART" id="SM00304">
    <property type="entry name" value="HAMP"/>
    <property type="match status" value="2"/>
</dbReference>
<evidence type="ECO:0000313" key="6">
    <source>
        <dbReference type="Proteomes" id="UP001144096"/>
    </source>
</evidence>
<keyword evidence="1 3" id="KW-0812">Transmembrane</keyword>
<protein>
    <submittedName>
        <fullName evidence="5">HAMP domain-containing protein</fullName>
    </submittedName>
</protein>
<evidence type="ECO:0000259" key="4">
    <source>
        <dbReference type="PROSITE" id="PS50885"/>
    </source>
</evidence>
<evidence type="ECO:0000256" key="1">
    <source>
        <dbReference type="ARBA" id="ARBA00022692"/>
    </source>
</evidence>
<evidence type="ECO:0000313" key="5">
    <source>
        <dbReference type="EMBL" id="MCR6482936.1"/>
    </source>
</evidence>
<dbReference type="GO" id="GO:0016020">
    <property type="term" value="C:membrane"/>
    <property type="evidence" value="ECO:0007669"/>
    <property type="project" value="InterPro"/>
</dbReference>
<evidence type="ECO:0000256" key="3">
    <source>
        <dbReference type="SAM" id="Phobius"/>
    </source>
</evidence>
<name>A0A9X2SJK5_9PSEU</name>
<accession>A0A9X2SJK5</accession>
<comment type="caution">
    <text evidence="5">The sequence shown here is derived from an EMBL/GenBank/DDBJ whole genome shotgun (WGS) entry which is preliminary data.</text>
</comment>
<dbReference type="SUPFAM" id="SSF158472">
    <property type="entry name" value="HAMP domain-like"/>
    <property type="match status" value="1"/>
</dbReference>
<evidence type="ECO:0000256" key="2">
    <source>
        <dbReference type="ARBA" id="ARBA00022989"/>
    </source>
</evidence>
<feature type="transmembrane region" description="Helical" evidence="3">
    <location>
        <begin position="485"/>
        <end position="505"/>
    </location>
</feature>
<reference evidence="5" key="1">
    <citation type="submission" date="2022-06" db="EMBL/GenBank/DDBJ databases">
        <title>Amycolatopsis iheyaensis sp. nov., a new species of the genus Amycolatopsis isolated from soil in Iheya island, Japan.</title>
        <authorList>
            <person name="Ngamcharungchit C."/>
            <person name="Kanto H."/>
            <person name="Take A."/>
            <person name="Intra B."/>
            <person name="Matsumoto A."/>
            <person name="Panbangred W."/>
            <person name="Inahashi Y."/>
        </authorList>
    </citation>
    <scope>NUCLEOTIDE SEQUENCE</scope>
    <source>
        <strain evidence="5">OK19-0408</strain>
    </source>
</reference>
<gene>
    <name evidence="5" type="ORF">M8542_08900</name>
</gene>
<dbReference type="GO" id="GO:0007165">
    <property type="term" value="P:signal transduction"/>
    <property type="evidence" value="ECO:0007669"/>
    <property type="project" value="InterPro"/>
</dbReference>
<sequence length="812" mass="81875">MRTRGTTSSPAGRLRARLPEAGFPGGAGAPSATGFVLFVLLACACLLGLSPLFGGAPAVSAGVADGQRRDAEALAKAVGASAAHGLAVAATSSDPALSELSAVHPAWRGLVVLDAASRALLAAHGEPVPVDALAGADLGRPVVRASTPVGGMPLLLSTTPLPGGRVLAVSTRLRLPAAPNLTRLVTADGRILETSGAPADRATAGLLTTAATAAGSGVLTGPPSPGPGSLVPVVAHAPAGDLGVAVLTAAWLPADSAPAPWPGLAAGGALLVLGAGSTLLLRRGLVIPLRRLRLDAVAVAAGEPGVRVRPGRVAELRRVAVALERCRRLLGARADFGSAGAASVVGLGELGIDPPPAGVASAAGHGRARTAPAPTTALQLGEPGIDPPPAGVASAAGHGRARTAPAPTTALQLDQLRTNPAPADTIAAAAAAARPRRVRTAPGPTTTVQLDQLRTNPSTALHLGPLKITTATNPRPPRRGIPARALVGLVVLVLLTWSAAVLLTLGTQPADVPPALAAGQDLRLARAADGVRSALAGGLSELRTAARLLPDGDPGPVLDRLGQDPAFRSVYLTDRTGDAGPRRGRVPLREGVVPDGEGLRQHNTSGRVPVVYGFARLGDGRALVGEFDVTRLAQPLTPAGARVRVVDQGDRTIVDTHGYLAFDPLADPGLRAATAAARTGPPPARVDRDLLVSARELARRGPVTALGWVVVAEQPVAALGVRDDVVRDRARAAALLGAVLALLVGAWHELVVVRPLRRAVAAAEQVAAGNTGVVVFPQRQDEIGTVVSCVDLCRHALADRAAPTRQLAGSRS</sequence>
<dbReference type="PROSITE" id="PS50885">
    <property type="entry name" value="HAMP"/>
    <property type="match status" value="2"/>
</dbReference>
<feature type="transmembrane region" description="Helical" evidence="3">
    <location>
        <begin position="21"/>
        <end position="49"/>
    </location>
</feature>
<keyword evidence="3" id="KW-0472">Membrane</keyword>
<feature type="domain" description="HAMP" evidence="4">
    <location>
        <begin position="750"/>
        <end position="802"/>
    </location>
</feature>
<organism evidence="5 6">
    <name type="scientific">Amycolatopsis iheyensis</name>
    <dbReference type="NCBI Taxonomy" id="2945988"/>
    <lineage>
        <taxon>Bacteria</taxon>
        <taxon>Bacillati</taxon>
        <taxon>Actinomycetota</taxon>
        <taxon>Actinomycetes</taxon>
        <taxon>Pseudonocardiales</taxon>
        <taxon>Pseudonocardiaceae</taxon>
        <taxon>Amycolatopsis</taxon>
    </lineage>
</organism>
<dbReference type="RefSeq" id="WP_257919552.1">
    <property type="nucleotide sequence ID" value="NZ_JAMXQV010000003.1"/>
</dbReference>
<dbReference type="EMBL" id="JAMXQV010000003">
    <property type="protein sequence ID" value="MCR6482936.1"/>
    <property type="molecule type" value="Genomic_DNA"/>
</dbReference>
<dbReference type="AlphaFoldDB" id="A0A9X2SJK5"/>
<keyword evidence="6" id="KW-1185">Reference proteome</keyword>
<keyword evidence="2 3" id="KW-1133">Transmembrane helix</keyword>
<dbReference type="Proteomes" id="UP001144096">
    <property type="component" value="Unassembled WGS sequence"/>
</dbReference>